<evidence type="ECO:0000313" key="3">
    <source>
        <dbReference type="Proteomes" id="UP000075243"/>
    </source>
</evidence>
<dbReference type="Proteomes" id="UP000075243">
    <property type="component" value="Chromosome 6"/>
</dbReference>
<dbReference type="STRING" id="3821.A0A151TF66"/>
<accession>A0A151TF66</accession>
<sequence length="137" mass="15652">KIVLSSKGDSLSSIFNNTNHLFLENLNDPSFFKDKAILTLTNDIVHTINQYMMSLIQGEEKTYLSLDTTLFANDSIDSLYFVHTLKFLNTIFASGLPHVHHIVNLKVGMLVMLLRNIDLGMYFSKPIFSYCQLYVII</sequence>
<keyword evidence="3" id="KW-1185">Reference proteome</keyword>
<reference evidence="2 3" key="1">
    <citation type="journal article" date="2012" name="Nat. Biotechnol.">
        <title>Draft genome sequence of pigeonpea (Cajanus cajan), an orphan legume crop of resource-poor farmers.</title>
        <authorList>
            <person name="Varshney R.K."/>
            <person name="Chen W."/>
            <person name="Li Y."/>
            <person name="Bharti A.K."/>
            <person name="Saxena R.K."/>
            <person name="Schlueter J.A."/>
            <person name="Donoghue M.T."/>
            <person name="Azam S."/>
            <person name="Fan G."/>
            <person name="Whaley A.M."/>
            <person name="Farmer A.D."/>
            <person name="Sheridan J."/>
            <person name="Iwata A."/>
            <person name="Tuteja R."/>
            <person name="Penmetsa R.V."/>
            <person name="Wu W."/>
            <person name="Upadhyaya H.D."/>
            <person name="Yang S.P."/>
            <person name="Shah T."/>
            <person name="Saxena K.B."/>
            <person name="Michael T."/>
            <person name="McCombie W.R."/>
            <person name="Yang B."/>
            <person name="Zhang G."/>
            <person name="Yang H."/>
            <person name="Wang J."/>
            <person name="Spillane C."/>
            <person name="Cook D.R."/>
            <person name="May G.D."/>
            <person name="Xu X."/>
            <person name="Jackson S.A."/>
        </authorList>
    </citation>
    <scope>NUCLEOTIDE SEQUENCE [LARGE SCALE GENOMIC DNA]</scope>
    <source>
        <strain evidence="3">cv. Asha</strain>
    </source>
</reference>
<gene>
    <name evidence="2" type="ORF">KK1_011971</name>
</gene>
<dbReference type="PANTHER" id="PTHR10492:SF101">
    <property type="entry name" value="ATP-DEPENDENT DNA HELICASE"/>
    <property type="match status" value="1"/>
</dbReference>
<dbReference type="EMBL" id="CM003608">
    <property type="protein sequence ID" value="KYP65709.1"/>
    <property type="molecule type" value="Genomic_DNA"/>
</dbReference>
<evidence type="ECO:0000259" key="1">
    <source>
        <dbReference type="Pfam" id="PF21530"/>
    </source>
</evidence>
<dbReference type="InterPro" id="IPR049163">
    <property type="entry name" value="Pif1-like_2B_dom"/>
</dbReference>
<dbReference type="OMA" id="NDIVHTI"/>
<dbReference type="PANTHER" id="PTHR10492">
    <property type="match status" value="1"/>
</dbReference>
<feature type="domain" description="DNA helicase Pif1-like 2B" evidence="1">
    <location>
        <begin position="86"/>
        <end position="118"/>
    </location>
</feature>
<proteinExistence type="predicted"/>
<dbReference type="InterPro" id="IPR027417">
    <property type="entry name" value="P-loop_NTPase"/>
</dbReference>
<dbReference type="Pfam" id="PF21530">
    <property type="entry name" value="Pif1_2B_dom"/>
    <property type="match status" value="1"/>
</dbReference>
<evidence type="ECO:0000313" key="2">
    <source>
        <dbReference type="EMBL" id="KYP65709.1"/>
    </source>
</evidence>
<name>A0A151TF66_CAJCA</name>
<dbReference type="AlphaFoldDB" id="A0A151TF66"/>
<dbReference type="SUPFAM" id="SSF52540">
    <property type="entry name" value="P-loop containing nucleoside triphosphate hydrolases"/>
    <property type="match status" value="1"/>
</dbReference>
<dbReference type="Gramene" id="C.cajan_11621.t">
    <property type="protein sequence ID" value="C.cajan_11621.t"/>
    <property type="gene ID" value="C.cajan_11621"/>
</dbReference>
<organism evidence="2 3">
    <name type="scientific">Cajanus cajan</name>
    <name type="common">Pigeon pea</name>
    <name type="synonym">Cajanus indicus</name>
    <dbReference type="NCBI Taxonomy" id="3821"/>
    <lineage>
        <taxon>Eukaryota</taxon>
        <taxon>Viridiplantae</taxon>
        <taxon>Streptophyta</taxon>
        <taxon>Embryophyta</taxon>
        <taxon>Tracheophyta</taxon>
        <taxon>Spermatophyta</taxon>
        <taxon>Magnoliopsida</taxon>
        <taxon>eudicotyledons</taxon>
        <taxon>Gunneridae</taxon>
        <taxon>Pentapetalae</taxon>
        <taxon>rosids</taxon>
        <taxon>fabids</taxon>
        <taxon>Fabales</taxon>
        <taxon>Fabaceae</taxon>
        <taxon>Papilionoideae</taxon>
        <taxon>50 kb inversion clade</taxon>
        <taxon>NPAAA clade</taxon>
        <taxon>indigoferoid/millettioid clade</taxon>
        <taxon>Phaseoleae</taxon>
        <taxon>Cajanus</taxon>
    </lineage>
</organism>
<feature type="non-terminal residue" evidence="2">
    <location>
        <position position="1"/>
    </location>
</feature>
<protein>
    <recommendedName>
        <fullName evidence="1">DNA helicase Pif1-like 2B domain-containing protein</fullName>
    </recommendedName>
</protein>